<dbReference type="STRING" id="1125699.HMPREF9194_00298"/>
<evidence type="ECO:0000313" key="4">
    <source>
        <dbReference type="Proteomes" id="UP000014541"/>
    </source>
</evidence>
<accession>S3KJ92</accession>
<organism evidence="3 4">
    <name type="scientific">Treponema maltophilum ATCC 51939</name>
    <dbReference type="NCBI Taxonomy" id="1125699"/>
    <lineage>
        <taxon>Bacteria</taxon>
        <taxon>Pseudomonadati</taxon>
        <taxon>Spirochaetota</taxon>
        <taxon>Spirochaetia</taxon>
        <taxon>Spirochaetales</taxon>
        <taxon>Treponemataceae</taxon>
        <taxon>Treponema</taxon>
    </lineage>
</organism>
<protein>
    <recommendedName>
        <fullName evidence="5">Sugar (Glycoside-Pentoside-Hexuronide) transporter</fullName>
    </recommendedName>
</protein>
<dbReference type="SUPFAM" id="SSF103473">
    <property type="entry name" value="MFS general substrate transporter"/>
    <property type="match status" value="1"/>
</dbReference>
<dbReference type="GO" id="GO:0005886">
    <property type="term" value="C:plasma membrane"/>
    <property type="evidence" value="ECO:0007669"/>
    <property type="project" value="TreeGrafter"/>
</dbReference>
<keyword evidence="2" id="KW-0472">Membrane</keyword>
<feature type="transmembrane region" description="Helical" evidence="2">
    <location>
        <begin position="90"/>
        <end position="108"/>
    </location>
</feature>
<dbReference type="Gene3D" id="1.20.1250.20">
    <property type="entry name" value="MFS general substrate transporter like domains"/>
    <property type="match status" value="2"/>
</dbReference>
<proteinExistence type="inferred from homology"/>
<feature type="transmembrane region" description="Helical" evidence="2">
    <location>
        <begin position="162"/>
        <end position="179"/>
    </location>
</feature>
<dbReference type="PATRIC" id="fig|1125699.3.peg.301"/>
<evidence type="ECO:0008006" key="5">
    <source>
        <dbReference type="Google" id="ProtNLM"/>
    </source>
</evidence>
<dbReference type="Pfam" id="PF13347">
    <property type="entry name" value="MFS_2"/>
    <property type="match status" value="1"/>
</dbReference>
<dbReference type="PANTHER" id="PTHR11328:SF24">
    <property type="entry name" value="MAJOR FACILITATOR SUPERFAMILY (MFS) PROFILE DOMAIN-CONTAINING PROTEIN"/>
    <property type="match status" value="1"/>
</dbReference>
<keyword evidence="2" id="KW-1133">Transmembrane helix</keyword>
<feature type="transmembrane region" description="Helical" evidence="2">
    <location>
        <begin position="305"/>
        <end position="325"/>
    </location>
</feature>
<feature type="transmembrane region" description="Helical" evidence="2">
    <location>
        <begin position="578"/>
        <end position="598"/>
    </location>
</feature>
<reference evidence="3 4" key="1">
    <citation type="submission" date="2013-04" db="EMBL/GenBank/DDBJ databases">
        <title>The Genome Sequence of Treponema maltophilum ATCC 51939.</title>
        <authorList>
            <consortium name="The Broad Institute Genomics Platform"/>
            <person name="Earl A."/>
            <person name="Ward D."/>
            <person name="Feldgarden M."/>
            <person name="Gevers D."/>
            <person name="Leonetti C."/>
            <person name="Blanton J.M."/>
            <person name="Dewhirst F.E."/>
            <person name="Izard J."/>
            <person name="Walker B."/>
            <person name="Young S."/>
            <person name="Zeng Q."/>
            <person name="Gargeya S."/>
            <person name="Fitzgerald M."/>
            <person name="Haas B."/>
            <person name="Abouelleil A."/>
            <person name="Allen A.W."/>
            <person name="Alvarado L."/>
            <person name="Arachchi H.M."/>
            <person name="Berlin A.M."/>
            <person name="Chapman S.B."/>
            <person name="Gainer-Dewar J."/>
            <person name="Goldberg J."/>
            <person name="Griggs A."/>
            <person name="Gujja S."/>
            <person name="Hansen M."/>
            <person name="Howarth C."/>
            <person name="Imamovic A."/>
            <person name="Ireland A."/>
            <person name="Larimer J."/>
            <person name="McCowan C."/>
            <person name="Murphy C."/>
            <person name="Pearson M."/>
            <person name="Poon T.W."/>
            <person name="Priest M."/>
            <person name="Roberts A."/>
            <person name="Saif S."/>
            <person name="Shea T."/>
            <person name="Sisk P."/>
            <person name="Sykes S."/>
            <person name="Wortman J."/>
            <person name="Nusbaum C."/>
            <person name="Birren B."/>
        </authorList>
    </citation>
    <scope>NUCLEOTIDE SEQUENCE [LARGE SCALE GENOMIC DNA]</scope>
    <source>
        <strain evidence="3 4">ATCC 51939</strain>
    </source>
</reference>
<feature type="transmembrane region" description="Helical" evidence="2">
    <location>
        <begin position="245"/>
        <end position="267"/>
    </location>
</feature>
<feature type="transmembrane region" description="Helical" evidence="2">
    <location>
        <begin position="120"/>
        <end position="142"/>
    </location>
</feature>
<evidence type="ECO:0000256" key="2">
    <source>
        <dbReference type="SAM" id="Phobius"/>
    </source>
</evidence>
<feature type="transmembrane region" description="Helical" evidence="2">
    <location>
        <begin position="273"/>
        <end position="293"/>
    </location>
</feature>
<dbReference type="AlphaFoldDB" id="S3KJ92"/>
<dbReference type="CDD" id="cd17332">
    <property type="entry name" value="MFS_MelB_like"/>
    <property type="match status" value="1"/>
</dbReference>
<feature type="transmembrane region" description="Helical" evidence="2">
    <location>
        <begin position="50"/>
        <end position="69"/>
    </location>
</feature>
<feature type="transmembrane region" description="Helical" evidence="2">
    <location>
        <begin position="191"/>
        <end position="210"/>
    </location>
</feature>
<evidence type="ECO:0000256" key="1">
    <source>
        <dbReference type="ARBA" id="ARBA00009617"/>
    </source>
</evidence>
<dbReference type="Proteomes" id="UP000014541">
    <property type="component" value="Unassembled WGS sequence"/>
</dbReference>
<feature type="transmembrane region" description="Helical" evidence="2">
    <location>
        <begin position="331"/>
        <end position="350"/>
    </location>
</feature>
<gene>
    <name evidence="3" type="ORF">HMPREF9194_00298</name>
</gene>
<keyword evidence="2" id="KW-0812">Transmembrane</keyword>
<comment type="similarity">
    <text evidence="1">Belongs to the sodium:galactoside symporter (TC 2.A.2) family.</text>
</comment>
<dbReference type="PANTHER" id="PTHR11328">
    <property type="entry name" value="MAJOR FACILITATOR SUPERFAMILY DOMAIN-CONTAINING PROTEIN"/>
    <property type="match status" value="1"/>
</dbReference>
<dbReference type="InterPro" id="IPR039672">
    <property type="entry name" value="MFS_2"/>
</dbReference>
<sequence length="643" mass="72697">MRCIMKRMKTQRRLTWKNYLAYGAADLYGGGCFFIVTTFAMYYLVNVVGLHPLLAGLIPGIGKFWDAVSDPLMGYISDNTPQNRFGKRRVWFLVSIVPIALSFMFIWFPANFESQIGKFIFYTFAYIVFFTVSTVSYIPYAALSAEMTQSFSERNKLNSSRLMFSFVATLLGGLLAQPIIDSFHGSKTGYFMMSCVFALIFALPWIPLYFGTWEIQSEQHNTPKGESFVKNFLSLFKNKSCRIHIAMYVCSYGALDIFMSLVLFYMVDYLNRGGIFVIVQGSLLITMMITLPVHSWLINKKGHKPVYVTALIIFAVSLFCMFFHTPETPPVVLILNMVLMGIGVSANNLIPHQLLPFISDIDKLMSGKSRAGTYSAAMSLTRKLFLGLVIMTSIGAVLSRIGYKNPVPSILTQEQFNEARELSEEHGENFAAIEAFYAQGEDGNLHLKYLSRPVDGMINDIYKAAKKRQAGTDRFKEAASYFETHKTYAEIPSDIFEDFILASLDAANFHDADTLLFLKSAYAKDGDMYRFAVPRDFYSKADLYNLKLLLEKIKYPYSGIGEVQKPLQKEYTLHGVRIAFVFMPLVMIIVGIIVGMTFKVTPENHKIILEEIRRVEAGGKKEDAPEQTKKVCELLMGIPYGRG</sequence>
<evidence type="ECO:0000313" key="3">
    <source>
        <dbReference type="EMBL" id="EPF32302.1"/>
    </source>
</evidence>
<dbReference type="InterPro" id="IPR036259">
    <property type="entry name" value="MFS_trans_sf"/>
</dbReference>
<feature type="transmembrane region" description="Helical" evidence="2">
    <location>
        <begin position="384"/>
        <end position="403"/>
    </location>
</feature>
<dbReference type="HOGENOM" id="CLU_027408_4_1_12"/>
<name>S3KJ92_TREMA</name>
<dbReference type="EMBL" id="ATFF01000002">
    <property type="protein sequence ID" value="EPF32302.1"/>
    <property type="molecule type" value="Genomic_DNA"/>
</dbReference>
<dbReference type="GO" id="GO:0008643">
    <property type="term" value="P:carbohydrate transport"/>
    <property type="evidence" value="ECO:0007669"/>
    <property type="project" value="InterPro"/>
</dbReference>
<comment type="caution">
    <text evidence="3">The sequence shown here is derived from an EMBL/GenBank/DDBJ whole genome shotgun (WGS) entry which is preliminary data.</text>
</comment>
<dbReference type="eggNOG" id="COG2211">
    <property type="taxonomic scope" value="Bacteria"/>
</dbReference>
<feature type="transmembrane region" description="Helical" evidence="2">
    <location>
        <begin position="20"/>
        <end position="44"/>
    </location>
</feature>
<dbReference type="GO" id="GO:0015293">
    <property type="term" value="F:symporter activity"/>
    <property type="evidence" value="ECO:0007669"/>
    <property type="project" value="InterPro"/>
</dbReference>
<keyword evidence="4" id="KW-1185">Reference proteome</keyword>